<comment type="caution">
    <text evidence="1">The sequence shown here is derived from an EMBL/GenBank/DDBJ whole genome shotgun (WGS) entry which is preliminary data.</text>
</comment>
<gene>
    <name evidence="1" type="ORF">KY290_031492</name>
</gene>
<accession>A0ABQ7U9B9</accession>
<protein>
    <recommendedName>
        <fullName evidence="3">Gag-pol polyprotein</fullName>
    </recommendedName>
</protein>
<dbReference type="PANTHER" id="PTHR34222">
    <property type="entry name" value="GAG_PRE-INTEGRS DOMAIN-CONTAINING PROTEIN"/>
    <property type="match status" value="1"/>
</dbReference>
<dbReference type="Proteomes" id="UP000826656">
    <property type="component" value="Unassembled WGS sequence"/>
</dbReference>
<keyword evidence="2" id="KW-1185">Reference proteome</keyword>
<reference evidence="1 2" key="1">
    <citation type="journal article" date="2021" name="bioRxiv">
        <title>Chromosome-scale and haplotype-resolved genome assembly of a tetraploid potato cultivar.</title>
        <authorList>
            <person name="Sun H."/>
            <person name="Jiao W.-B."/>
            <person name="Krause K."/>
            <person name="Campoy J.A."/>
            <person name="Goel M."/>
            <person name="Folz-Donahue K."/>
            <person name="Kukat C."/>
            <person name="Huettel B."/>
            <person name="Schneeberger K."/>
        </authorList>
    </citation>
    <scope>NUCLEOTIDE SEQUENCE [LARGE SCALE GENOMIC DNA]</scope>
    <source>
        <strain evidence="1">SolTubOtavaFocal</strain>
        <tissue evidence="1">Leaves</tissue>
    </source>
</reference>
<evidence type="ECO:0000313" key="2">
    <source>
        <dbReference type="Proteomes" id="UP000826656"/>
    </source>
</evidence>
<evidence type="ECO:0000313" key="1">
    <source>
        <dbReference type="EMBL" id="KAH0743499.1"/>
    </source>
</evidence>
<name>A0ABQ7U9B9_SOLTU</name>
<evidence type="ECO:0008006" key="3">
    <source>
        <dbReference type="Google" id="ProtNLM"/>
    </source>
</evidence>
<sequence>MMQQVSIVNQVDAMINQDESQRFIARSTRVFNDHLTPTAMFIKGNTRSTTKSKKLYNPNSYCDHCHMKGHILADCYKLMKCDYFHLTGHVKLDCYSLYGYPIYFKGKKRVNRDSKVSRSGQVDHVINTSNLFT</sequence>
<dbReference type="EMBL" id="JAIVGD010000023">
    <property type="protein sequence ID" value="KAH0743499.1"/>
    <property type="molecule type" value="Genomic_DNA"/>
</dbReference>
<dbReference type="PANTHER" id="PTHR34222:SF97">
    <property type="entry name" value="CATALYTIC REGION, PUTATIVE-RELATED"/>
    <property type="match status" value="1"/>
</dbReference>
<organism evidence="1 2">
    <name type="scientific">Solanum tuberosum</name>
    <name type="common">Potato</name>
    <dbReference type="NCBI Taxonomy" id="4113"/>
    <lineage>
        <taxon>Eukaryota</taxon>
        <taxon>Viridiplantae</taxon>
        <taxon>Streptophyta</taxon>
        <taxon>Embryophyta</taxon>
        <taxon>Tracheophyta</taxon>
        <taxon>Spermatophyta</taxon>
        <taxon>Magnoliopsida</taxon>
        <taxon>eudicotyledons</taxon>
        <taxon>Gunneridae</taxon>
        <taxon>Pentapetalae</taxon>
        <taxon>asterids</taxon>
        <taxon>lamiids</taxon>
        <taxon>Solanales</taxon>
        <taxon>Solanaceae</taxon>
        <taxon>Solanoideae</taxon>
        <taxon>Solaneae</taxon>
        <taxon>Solanum</taxon>
    </lineage>
</organism>
<proteinExistence type="predicted"/>